<dbReference type="OrthoDB" id="3790922at2"/>
<feature type="transmembrane region" description="Helical" evidence="5">
    <location>
        <begin position="138"/>
        <end position="167"/>
    </location>
</feature>
<dbReference type="InterPro" id="IPR004841">
    <property type="entry name" value="AA-permease/SLC12A_dom"/>
</dbReference>
<feature type="transmembrane region" description="Helical" evidence="5">
    <location>
        <begin position="311"/>
        <end position="332"/>
    </location>
</feature>
<reference evidence="7" key="1">
    <citation type="submission" date="2016-10" db="EMBL/GenBank/DDBJ databases">
        <title>Draft Genome Sequence of Nocardioides luteus Strain BAFB, an Alkane-Degrading Bacterium Isolated from JP-7 Polluted Soil.</title>
        <authorList>
            <person name="Brown L."/>
            <person name="Ruiz O.N."/>
            <person name="Gunasekera T."/>
        </authorList>
    </citation>
    <scope>NUCLEOTIDE SEQUENCE [LARGE SCALE GENOMIC DNA]</scope>
    <source>
        <strain evidence="7">BAFB</strain>
    </source>
</reference>
<protein>
    <recommendedName>
        <fullName evidence="6">Amino acid permease/ SLC12A domain-containing protein</fullName>
    </recommendedName>
</protein>
<feature type="transmembrane region" description="Helical" evidence="5">
    <location>
        <begin position="218"/>
        <end position="241"/>
    </location>
</feature>
<name>A0A1J4N2A4_9ACTN</name>
<feature type="transmembrane region" description="Helical" evidence="5">
    <location>
        <begin position="445"/>
        <end position="464"/>
    </location>
</feature>
<gene>
    <name evidence="7" type="ORF">UG56_019375</name>
</gene>
<evidence type="ECO:0000313" key="7">
    <source>
        <dbReference type="EMBL" id="OIJ25079.1"/>
    </source>
</evidence>
<dbReference type="Gene3D" id="1.20.1740.10">
    <property type="entry name" value="Amino acid/polyamine transporter I"/>
    <property type="match status" value="1"/>
</dbReference>
<keyword evidence="4 5" id="KW-0472">Membrane</keyword>
<feature type="transmembrane region" description="Helical" evidence="5">
    <location>
        <begin position="418"/>
        <end position="439"/>
    </location>
</feature>
<dbReference type="RefSeq" id="WP_045548659.1">
    <property type="nucleotide sequence ID" value="NZ_JZDQ02000029.1"/>
</dbReference>
<keyword evidence="8" id="KW-1185">Reference proteome</keyword>
<proteinExistence type="predicted"/>
<evidence type="ECO:0000256" key="1">
    <source>
        <dbReference type="ARBA" id="ARBA00004141"/>
    </source>
</evidence>
<feature type="transmembrane region" description="Helical" evidence="5">
    <location>
        <begin position="179"/>
        <end position="198"/>
    </location>
</feature>
<dbReference type="AlphaFoldDB" id="A0A1J4N2A4"/>
<keyword evidence="2 5" id="KW-0812">Transmembrane</keyword>
<feature type="transmembrane region" description="Helical" evidence="5">
    <location>
        <begin position="353"/>
        <end position="375"/>
    </location>
</feature>
<comment type="subcellular location">
    <subcellularLocation>
        <location evidence="1">Membrane</location>
        <topology evidence="1">Multi-pass membrane protein</topology>
    </subcellularLocation>
</comment>
<sequence>MSALDRAIVDPPRVAGVGERSPMAGLERRTVGFVDVLAQSVGATAPAAAAATLPALIAVRSGHSLLVCLVLAWVLVAGVGGAVGQFTRRMAAPGSLYTFVTKGIGPSAGFVTAAGQAVGYAFVAMFGLVGAALSVQTFLASVGAAASSAAVTGLGVVALGAVCFVVLRRGIRISARVTLVVEVVSVALLLVLLVTVLSRAGAEALAAPFRAGLPGPDGLVAGTAVAITAFVGFETAASLGREAERPFLTVPRTMRWTLIVVGFAYLLSAYTQEAGGVSFGLQLADNDVALSALSDGAGVPLLGRLLDLGQATSFLACAIASLTALARVVFSLGREGVLPRAVGFTDPLRSTPLGALAVVVPVTVALPLVLLAGGLSPWRAMSVLIAVSAVGYIVAYVLVAVAAPAFLHRIGELTRSALWGCGAVAVALTGVLGVYLAVVGGTDPLALSLVGVVVLGGGSGYLYVRMRQPEGFARMGLFDEPISDDLLGGR</sequence>
<evidence type="ECO:0000256" key="4">
    <source>
        <dbReference type="ARBA" id="ARBA00023136"/>
    </source>
</evidence>
<dbReference type="STRING" id="1844.UG56_019375"/>
<organism evidence="7 8">
    <name type="scientific">Nocardioides luteus</name>
    <dbReference type="NCBI Taxonomy" id="1844"/>
    <lineage>
        <taxon>Bacteria</taxon>
        <taxon>Bacillati</taxon>
        <taxon>Actinomycetota</taxon>
        <taxon>Actinomycetes</taxon>
        <taxon>Propionibacteriales</taxon>
        <taxon>Nocardioidaceae</taxon>
        <taxon>Nocardioides</taxon>
    </lineage>
</organism>
<dbReference type="InterPro" id="IPR050367">
    <property type="entry name" value="APC_superfamily"/>
</dbReference>
<accession>A0A1J4N2A4</accession>
<evidence type="ECO:0000256" key="3">
    <source>
        <dbReference type="ARBA" id="ARBA00022989"/>
    </source>
</evidence>
<dbReference type="GO" id="GO:0016020">
    <property type="term" value="C:membrane"/>
    <property type="evidence" value="ECO:0007669"/>
    <property type="project" value="UniProtKB-SubCell"/>
</dbReference>
<evidence type="ECO:0000313" key="8">
    <source>
        <dbReference type="Proteomes" id="UP000033772"/>
    </source>
</evidence>
<dbReference type="EMBL" id="JZDQ02000029">
    <property type="protein sequence ID" value="OIJ25079.1"/>
    <property type="molecule type" value="Genomic_DNA"/>
</dbReference>
<feature type="transmembrane region" description="Helical" evidence="5">
    <location>
        <begin position="381"/>
        <end position="406"/>
    </location>
</feature>
<feature type="transmembrane region" description="Helical" evidence="5">
    <location>
        <begin position="253"/>
        <end position="271"/>
    </location>
</feature>
<feature type="transmembrane region" description="Helical" evidence="5">
    <location>
        <begin position="64"/>
        <end position="87"/>
    </location>
</feature>
<evidence type="ECO:0000256" key="2">
    <source>
        <dbReference type="ARBA" id="ARBA00022692"/>
    </source>
</evidence>
<dbReference type="Proteomes" id="UP000033772">
    <property type="component" value="Unassembled WGS sequence"/>
</dbReference>
<evidence type="ECO:0000256" key="5">
    <source>
        <dbReference type="SAM" id="Phobius"/>
    </source>
</evidence>
<dbReference type="PANTHER" id="PTHR42770:SF16">
    <property type="entry name" value="AMINO ACID PERMEASE"/>
    <property type="match status" value="1"/>
</dbReference>
<dbReference type="PIRSF" id="PIRSF006060">
    <property type="entry name" value="AA_transporter"/>
    <property type="match status" value="1"/>
</dbReference>
<evidence type="ECO:0000259" key="6">
    <source>
        <dbReference type="Pfam" id="PF00324"/>
    </source>
</evidence>
<comment type="caution">
    <text evidence="7">The sequence shown here is derived from an EMBL/GenBank/DDBJ whole genome shotgun (WGS) entry which is preliminary data.</text>
</comment>
<feature type="domain" description="Amino acid permease/ SLC12A" evidence="6">
    <location>
        <begin position="39"/>
        <end position="409"/>
    </location>
</feature>
<dbReference type="GO" id="GO:0055085">
    <property type="term" value="P:transmembrane transport"/>
    <property type="evidence" value="ECO:0007669"/>
    <property type="project" value="InterPro"/>
</dbReference>
<feature type="transmembrane region" description="Helical" evidence="5">
    <location>
        <begin position="108"/>
        <end position="132"/>
    </location>
</feature>
<dbReference type="Pfam" id="PF00324">
    <property type="entry name" value="AA_permease"/>
    <property type="match status" value="1"/>
</dbReference>
<dbReference type="PANTHER" id="PTHR42770">
    <property type="entry name" value="AMINO ACID TRANSPORTER-RELATED"/>
    <property type="match status" value="1"/>
</dbReference>
<keyword evidence="3 5" id="KW-1133">Transmembrane helix</keyword>